<accession>A0A0N4UJ41</accession>
<gene>
    <name evidence="2" type="ORF">DME_LOCUS1922</name>
</gene>
<dbReference type="Proteomes" id="UP000274756">
    <property type="component" value="Unassembled WGS sequence"/>
</dbReference>
<name>A0A0N4UJ41_DRAME</name>
<feature type="region of interest" description="Disordered" evidence="1">
    <location>
        <begin position="59"/>
        <end position="85"/>
    </location>
</feature>
<evidence type="ECO:0000256" key="1">
    <source>
        <dbReference type="SAM" id="MobiDB-lite"/>
    </source>
</evidence>
<sequence>MRLERPFEIKQLLEEEFWWTVILFESQSNHQNYIIRKVKIFTPLNGIIFYTVAASLSSGPSELDGPIGPSDLAAPSGSIGANTLQ</sequence>
<evidence type="ECO:0000313" key="3">
    <source>
        <dbReference type="Proteomes" id="UP000038040"/>
    </source>
</evidence>
<evidence type="ECO:0000313" key="2">
    <source>
        <dbReference type="EMBL" id="VDN51949.1"/>
    </source>
</evidence>
<organism evidence="3 5">
    <name type="scientific">Dracunculus medinensis</name>
    <name type="common">Guinea worm</name>
    <dbReference type="NCBI Taxonomy" id="318479"/>
    <lineage>
        <taxon>Eukaryota</taxon>
        <taxon>Metazoa</taxon>
        <taxon>Ecdysozoa</taxon>
        <taxon>Nematoda</taxon>
        <taxon>Chromadorea</taxon>
        <taxon>Rhabditida</taxon>
        <taxon>Spirurina</taxon>
        <taxon>Dracunculoidea</taxon>
        <taxon>Dracunculidae</taxon>
        <taxon>Dracunculus</taxon>
    </lineage>
</organism>
<proteinExistence type="predicted"/>
<dbReference type="AlphaFoldDB" id="A0A0N4UJ41"/>
<evidence type="ECO:0000313" key="5">
    <source>
        <dbReference type="WBParaSite" id="DME_0000765501-mRNA-1"/>
    </source>
</evidence>
<reference evidence="5" key="1">
    <citation type="submission" date="2017-02" db="UniProtKB">
        <authorList>
            <consortium name="WormBaseParasite"/>
        </authorList>
    </citation>
    <scope>IDENTIFICATION</scope>
</reference>
<dbReference type="Proteomes" id="UP000038040">
    <property type="component" value="Unplaced"/>
</dbReference>
<reference evidence="2 4" key="2">
    <citation type="submission" date="2018-11" db="EMBL/GenBank/DDBJ databases">
        <authorList>
            <consortium name="Pathogen Informatics"/>
        </authorList>
    </citation>
    <scope>NUCLEOTIDE SEQUENCE [LARGE SCALE GENOMIC DNA]</scope>
</reference>
<protein>
    <submittedName>
        <fullName evidence="2 5">Uncharacterized protein</fullName>
    </submittedName>
</protein>
<evidence type="ECO:0000313" key="4">
    <source>
        <dbReference type="Proteomes" id="UP000274756"/>
    </source>
</evidence>
<dbReference type="WBParaSite" id="DME_0000765501-mRNA-1">
    <property type="protein sequence ID" value="DME_0000765501-mRNA-1"/>
    <property type="gene ID" value="DME_0000765501"/>
</dbReference>
<keyword evidence="4" id="KW-1185">Reference proteome</keyword>
<dbReference type="EMBL" id="UYYG01000037">
    <property type="protein sequence ID" value="VDN51949.1"/>
    <property type="molecule type" value="Genomic_DNA"/>
</dbReference>